<dbReference type="RefSeq" id="WP_111596196.1">
    <property type="nucleotide sequence ID" value="NZ_QLLL01000001.1"/>
</dbReference>
<dbReference type="Proteomes" id="UP000249547">
    <property type="component" value="Unassembled WGS sequence"/>
</dbReference>
<gene>
    <name evidence="2" type="ORF">LX64_00707</name>
</gene>
<keyword evidence="1" id="KW-1133">Transmembrane helix</keyword>
<keyword evidence="3" id="KW-1185">Reference proteome</keyword>
<dbReference type="AlphaFoldDB" id="A0A327R2N4"/>
<keyword evidence="1" id="KW-0812">Transmembrane</keyword>
<protein>
    <submittedName>
        <fullName evidence="2">Uncharacterized protein</fullName>
    </submittedName>
</protein>
<reference evidence="2 3" key="1">
    <citation type="submission" date="2018-06" db="EMBL/GenBank/DDBJ databases">
        <title>Genomic Encyclopedia of Archaeal and Bacterial Type Strains, Phase II (KMG-II): from individual species to whole genera.</title>
        <authorList>
            <person name="Goeker M."/>
        </authorList>
    </citation>
    <scope>NUCLEOTIDE SEQUENCE [LARGE SCALE GENOMIC DNA]</scope>
    <source>
        <strain evidence="2 3">DSM 23857</strain>
    </source>
</reference>
<feature type="transmembrane region" description="Helical" evidence="1">
    <location>
        <begin position="66"/>
        <end position="84"/>
    </location>
</feature>
<organism evidence="2 3">
    <name type="scientific">Chitinophaga skermanii</name>
    <dbReference type="NCBI Taxonomy" id="331697"/>
    <lineage>
        <taxon>Bacteria</taxon>
        <taxon>Pseudomonadati</taxon>
        <taxon>Bacteroidota</taxon>
        <taxon>Chitinophagia</taxon>
        <taxon>Chitinophagales</taxon>
        <taxon>Chitinophagaceae</taxon>
        <taxon>Chitinophaga</taxon>
    </lineage>
</organism>
<accession>A0A327R2N4</accession>
<comment type="caution">
    <text evidence="2">The sequence shown here is derived from an EMBL/GenBank/DDBJ whole genome shotgun (WGS) entry which is preliminary data.</text>
</comment>
<evidence type="ECO:0000256" key="1">
    <source>
        <dbReference type="SAM" id="Phobius"/>
    </source>
</evidence>
<keyword evidence="1" id="KW-0472">Membrane</keyword>
<proteinExistence type="predicted"/>
<evidence type="ECO:0000313" key="3">
    <source>
        <dbReference type="Proteomes" id="UP000249547"/>
    </source>
</evidence>
<feature type="transmembrane region" description="Helical" evidence="1">
    <location>
        <begin position="90"/>
        <end position="108"/>
    </location>
</feature>
<dbReference type="EMBL" id="QLLL01000001">
    <property type="protein sequence ID" value="RAJ11099.1"/>
    <property type="molecule type" value="Genomic_DNA"/>
</dbReference>
<sequence>MAFYTKLAGIERYEKIIAYEKEHFLQFHAHCTVDLLHIQDVQIGPHTKYNAKGGYVQSNPFTSTSFLVAVACISLAIIPMNMIVENAMSYTPFILVASAILVLGAWLGRKEHRQIRFDPEKIVMPTGAVPWSAISNVFHVQRGSIDEGGNALELNSIHEAFLVLELKDKFLYHKTSIPRRKLLEAIAHYHPIWRDIK</sequence>
<name>A0A327R2N4_9BACT</name>
<evidence type="ECO:0000313" key="2">
    <source>
        <dbReference type="EMBL" id="RAJ11099.1"/>
    </source>
</evidence>